<dbReference type="PANTHER" id="PTHR33508:SF1">
    <property type="entry name" value="UPF0056 MEMBRANE PROTEIN YHCE"/>
    <property type="match status" value="1"/>
</dbReference>
<protein>
    <recommendedName>
        <fullName evidence="7">UPF0056 membrane protein</fullName>
    </recommendedName>
</protein>
<feature type="transmembrane region" description="Helical" evidence="7">
    <location>
        <begin position="106"/>
        <end position="128"/>
    </location>
</feature>
<name>A0A5C6BJK9_9PLAN</name>
<feature type="transmembrane region" description="Helical" evidence="7">
    <location>
        <begin position="44"/>
        <end position="63"/>
    </location>
</feature>
<dbReference type="PANTHER" id="PTHR33508">
    <property type="entry name" value="UPF0056 MEMBRANE PROTEIN YHCE"/>
    <property type="match status" value="1"/>
</dbReference>
<sequence length="202" mass="21383">MSEKLIRDFMMLWATIDPIGTLSLFLGVTAAFSAQQRKGIALRCIAYSAIILLATIIVGQMLLDAMEISLYSFQIAGSLILFLFGLQMIFGSAAPKKTEEDESHDVAVFPLAIPSIASPGAIMAVTLATDNDQFEIVEQAATAVTMLVVLAITGAMLLAAERIHRVIGNNGAAILVRVMGMILAALAIESLIDGIALAFAAQ</sequence>
<gene>
    <name evidence="8" type="ORF">CA54_01760</name>
</gene>
<dbReference type="OrthoDB" id="21094at2"/>
<keyword evidence="3" id="KW-1003">Cell membrane</keyword>
<feature type="transmembrane region" description="Helical" evidence="7">
    <location>
        <begin position="140"/>
        <end position="160"/>
    </location>
</feature>
<dbReference type="InterPro" id="IPR002771">
    <property type="entry name" value="Multi_antbiot-R_MarC"/>
</dbReference>
<evidence type="ECO:0000256" key="3">
    <source>
        <dbReference type="ARBA" id="ARBA00022475"/>
    </source>
</evidence>
<feature type="transmembrane region" description="Helical" evidence="7">
    <location>
        <begin position="172"/>
        <end position="201"/>
    </location>
</feature>
<comment type="subcellular location">
    <subcellularLocation>
        <location evidence="1 7">Cell membrane</location>
        <topology evidence="1 7">Multi-pass membrane protein</topology>
    </subcellularLocation>
</comment>
<evidence type="ECO:0000256" key="7">
    <source>
        <dbReference type="RuleBase" id="RU362048"/>
    </source>
</evidence>
<keyword evidence="5 7" id="KW-1133">Transmembrane helix</keyword>
<evidence type="ECO:0000256" key="2">
    <source>
        <dbReference type="ARBA" id="ARBA00009784"/>
    </source>
</evidence>
<comment type="similarity">
    <text evidence="2 7">Belongs to the UPF0056 (MarC) family.</text>
</comment>
<reference evidence="8 9" key="1">
    <citation type="submission" date="2019-02" db="EMBL/GenBank/DDBJ databases">
        <title>Deep-cultivation of Planctomycetes and their phenomic and genomic characterization uncovers novel biology.</title>
        <authorList>
            <person name="Wiegand S."/>
            <person name="Jogler M."/>
            <person name="Boedeker C."/>
            <person name="Pinto D."/>
            <person name="Vollmers J."/>
            <person name="Rivas-Marin E."/>
            <person name="Kohn T."/>
            <person name="Peeters S.H."/>
            <person name="Heuer A."/>
            <person name="Rast P."/>
            <person name="Oberbeckmann S."/>
            <person name="Bunk B."/>
            <person name="Jeske O."/>
            <person name="Meyerdierks A."/>
            <person name="Storesund J.E."/>
            <person name="Kallscheuer N."/>
            <person name="Luecker S."/>
            <person name="Lage O.M."/>
            <person name="Pohl T."/>
            <person name="Merkel B.J."/>
            <person name="Hornburger P."/>
            <person name="Mueller R.-W."/>
            <person name="Bruemmer F."/>
            <person name="Labrenz M."/>
            <person name="Spormann A.M."/>
            <person name="Op Den Camp H."/>
            <person name="Overmann J."/>
            <person name="Amann R."/>
            <person name="Jetten M.S.M."/>
            <person name="Mascher T."/>
            <person name="Medema M.H."/>
            <person name="Devos D.P."/>
            <person name="Kaster A.-K."/>
            <person name="Ovreas L."/>
            <person name="Rohde M."/>
            <person name="Galperin M.Y."/>
            <person name="Jogler C."/>
        </authorList>
    </citation>
    <scope>NUCLEOTIDE SEQUENCE [LARGE SCALE GENOMIC DNA]</scope>
    <source>
        <strain evidence="8 9">CA54</strain>
    </source>
</reference>
<keyword evidence="4 7" id="KW-0812">Transmembrane</keyword>
<proteinExistence type="inferred from homology"/>
<evidence type="ECO:0000313" key="9">
    <source>
        <dbReference type="Proteomes" id="UP000320735"/>
    </source>
</evidence>
<accession>A0A5C6BJK9</accession>
<dbReference type="AlphaFoldDB" id="A0A5C6BJK9"/>
<dbReference type="Proteomes" id="UP000320735">
    <property type="component" value="Unassembled WGS sequence"/>
</dbReference>
<evidence type="ECO:0000256" key="5">
    <source>
        <dbReference type="ARBA" id="ARBA00022989"/>
    </source>
</evidence>
<dbReference type="RefSeq" id="WP_146368985.1">
    <property type="nucleotide sequence ID" value="NZ_SJPP01000001.1"/>
</dbReference>
<evidence type="ECO:0000256" key="6">
    <source>
        <dbReference type="ARBA" id="ARBA00023136"/>
    </source>
</evidence>
<organism evidence="8 9">
    <name type="scientific">Symmachiella macrocystis</name>
    <dbReference type="NCBI Taxonomy" id="2527985"/>
    <lineage>
        <taxon>Bacteria</taxon>
        <taxon>Pseudomonadati</taxon>
        <taxon>Planctomycetota</taxon>
        <taxon>Planctomycetia</taxon>
        <taxon>Planctomycetales</taxon>
        <taxon>Planctomycetaceae</taxon>
        <taxon>Symmachiella</taxon>
    </lineage>
</organism>
<feature type="transmembrane region" description="Helical" evidence="7">
    <location>
        <begin position="12"/>
        <end position="32"/>
    </location>
</feature>
<keyword evidence="9" id="KW-1185">Reference proteome</keyword>
<evidence type="ECO:0000256" key="4">
    <source>
        <dbReference type="ARBA" id="ARBA00022692"/>
    </source>
</evidence>
<evidence type="ECO:0000313" key="8">
    <source>
        <dbReference type="EMBL" id="TWU11369.1"/>
    </source>
</evidence>
<dbReference type="NCBIfam" id="TIGR00427">
    <property type="entry name" value="NAAT family transporter"/>
    <property type="match status" value="1"/>
</dbReference>
<comment type="caution">
    <text evidence="8">The sequence shown here is derived from an EMBL/GenBank/DDBJ whole genome shotgun (WGS) entry which is preliminary data.</text>
</comment>
<dbReference type="Pfam" id="PF01914">
    <property type="entry name" value="MarC"/>
    <property type="match status" value="1"/>
</dbReference>
<feature type="transmembrane region" description="Helical" evidence="7">
    <location>
        <begin position="75"/>
        <end position="94"/>
    </location>
</feature>
<dbReference type="GO" id="GO:0005886">
    <property type="term" value="C:plasma membrane"/>
    <property type="evidence" value="ECO:0007669"/>
    <property type="project" value="UniProtKB-SubCell"/>
</dbReference>
<keyword evidence="6 7" id="KW-0472">Membrane</keyword>
<evidence type="ECO:0000256" key="1">
    <source>
        <dbReference type="ARBA" id="ARBA00004651"/>
    </source>
</evidence>
<dbReference type="EMBL" id="SJPP01000001">
    <property type="protein sequence ID" value="TWU11369.1"/>
    <property type="molecule type" value="Genomic_DNA"/>
</dbReference>